<dbReference type="GO" id="GO:0005886">
    <property type="term" value="C:plasma membrane"/>
    <property type="evidence" value="ECO:0007669"/>
    <property type="project" value="UniProtKB-SubCell"/>
</dbReference>
<evidence type="ECO:0000313" key="9">
    <source>
        <dbReference type="EMBL" id="TXH88140.1"/>
    </source>
</evidence>
<feature type="transmembrane region" description="Helical" evidence="7">
    <location>
        <begin position="201"/>
        <end position="219"/>
    </location>
</feature>
<proteinExistence type="inferred from homology"/>
<dbReference type="Pfam" id="PF01757">
    <property type="entry name" value="Acyl_transf_3"/>
    <property type="match status" value="1"/>
</dbReference>
<evidence type="ECO:0000259" key="8">
    <source>
        <dbReference type="Pfam" id="PF01757"/>
    </source>
</evidence>
<keyword evidence="9" id="KW-0012">Acyltransferase</keyword>
<evidence type="ECO:0000313" key="10">
    <source>
        <dbReference type="Proteomes" id="UP000321192"/>
    </source>
</evidence>
<feature type="transmembrane region" description="Helical" evidence="7">
    <location>
        <begin position="56"/>
        <end position="74"/>
    </location>
</feature>
<dbReference type="PANTHER" id="PTHR40074:SF2">
    <property type="entry name" value="O-ACETYLTRANSFERASE WECH"/>
    <property type="match status" value="1"/>
</dbReference>
<evidence type="ECO:0000256" key="6">
    <source>
        <dbReference type="ARBA" id="ARBA00023136"/>
    </source>
</evidence>
<comment type="similarity">
    <text evidence="2">Belongs to the acyltransferase 3 family.</text>
</comment>
<organism evidence="9 10">
    <name type="scientific">Thauera aminoaromatica</name>
    <dbReference type="NCBI Taxonomy" id="164330"/>
    <lineage>
        <taxon>Bacteria</taxon>
        <taxon>Pseudomonadati</taxon>
        <taxon>Pseudomonadota</taxon>
        <taxon>Betaproteobacteria</taxon>
        <taxon>Rhodocyclales</taxon>
        <taxon>Zoogloeaceae</taxon>
        <taxon>Thauera</taxon>
    </lineage>
</organism>
<feature type="transmembrane region" description="Helical" evidence="7">
    <location>
        <begin position="231"/>
        <end position="249"/>
    </location>
</feature>
<dbReference type="Proteomes" id="UP000321192">
    <property type="component" value="Unassembled WGS sequence"/>
</dbReference>
<dbReference type="InterPro" id="IPR002656">
    <property type="entry name" value="Acyl_transf_3_dom"/>
</dbReference>
<dbReference type="RefSeq" id="WP_276657416.1">
    <property type="nucleotide sequence ID" value="NZ_JAYRXT010000483.1"/>
</dbReference>
<protein>
    <submittedName>
        <fullName evidence="9">Acyltransferase</fullName>
    </submittedName>
</protein>
<reference evidence="9 10" key="1">
    <citation type="submission" date="2018-09" db="EMBL/GenBank/DDBJ databases">
        <title>Metagenome Assembled Genomes from an Advanced Water Purification Facility.</title>
        <authorList>
            <person name="Stamps B.W."/>
            <person name="Spear J.R."/>
        </authorList>
    </citation>
    <scope>NUCLEOTIDE SEQUENCE [LARGE SCALE GENOMIC DNA]</scope>
    <source>
        <strain evidence="9">Bin_27_1</strain>
    </source>
</reference>
<dbReference type="AlphaFoldDB" id="A0A5C7SX12"/>
<dbReference type="GO" id="GO:0009246">
    <property type="term" value="P:enterobacterial common antigen biosynthetic process"/>
    <property type="evidence" value="ECO:0007669"/>
    <property type="project" value="TreeGrafter"/>
</dbReference>
<evidence type="ECO:0000256" key="4">
    <source>
        <dbReference type="ARBA" id="ARBA00022692"/>
    </source>
</evidence>
<evidence type="ECO:0000256" key="1">
    <source>
        <dbReference type="ARBA" id="ARBA00004651"/>
    </source>
</evidence>
<evidence type="ECO:0000256" key="7">
    <source>
        <dbReference type="SAM" id="Phobius"/>
    </source>
</evidence>
<feature type="transmembrane region" description="Helical" evidence="7">
    <location>
        <begin position="317"/>
        <end position="339"/>
    </location>
</feature>
<evidence type="ECO:0000256" key="3">
    <source>
        <dbReference type="ARBA" id="ARBA00022475"/>
    </source>
</evidence>
<feature type="domain" description="Acyltransferase 3" evidence="8">
    <location>
        <begin position="17"/>
        <end position="339"/>
    </location>
</feature>
<comment type="subcellular location">
    <subcellularLocation>
        <location evidence="1">Cell membrane</location>
        <topology evidence="1">Multi-pass membrane protein</topology>
    </subcellularLocation>
</comment>
<dbReference type="EMBL" id="SSFD01000072">
    <property type="protein sequence ID" value="TXH88140.1"/>
    <property type="molecule type" value="Genomic_DNA"/>
</dbReference>
<accession>A0A5C7SX12</accession>
<keyword evidence="6 7" id="KW-0472">Membrane</keyword>
<keyword evidence="3" id="KW-1003">Cell membrane</keyword>
<comment type="caution">
    <text evidence="9">The sequence shown here is derived from an EMBL/GenBank/DDBJ whole genome shotgun (WGS) entry which is preliminary data.</text>
</comment>
<feature type="transmembrane region" description="Helical" evidence="7">
    <location>
        <begin position="86"/>
        <end position="108"/>
    </location>
</feature>
<evidence type="ECO:0000256" key="2">
    <source>
        <dbReference type="ARBA" id="ARBA00007400"/>
    </source>
</evidence>
<dbReference type="PANTHER" id="PTHR40074">
    <property type="entry name" value="O-ACETYLTRANSFERASE WECH"/>
    <property type="match status" value="1"/>
</dbReference>
<feature type="transmembrane region" description="Helical" evidence="7">
    <location>
        <begin position="169"/>
        <end position="189"/>
    </location>
</feature>
<keyword evidence="5 7" id="KW-1133">Transmembrane helix</keyword>
<sequence length="349" mass="38237">MDAVKHAVFPQVAGRMPSIDAARAIAIFAVLAIHCDPFIGRVYSLGEVSAGELIDLAGRFAVPFFFVVSGYLLGERCRKSGRDLRVVSGFAGRLAGLVLFWYAFYLLWTPDWNAAWEGGWIRLAYWRAAALFGDGWSLLAGPRAHLWFLPALLIGTLHVFAVMRVKRRVPCLVYFALLYAMGLGAGAYADHPLLGPLSPGVPGGLMCAPLIIATGWWSAGGTVRMGRRVACFLFIGGTVATFVEAWTLLHTYGVPLEGHDFLLATPFQVWGLLNLLRLYPSWAVGTPLPQWGRYTLGVYAGHVAVMEVLGAREGGGLLWEFLKTPLVYLLTLSVVGLLARWPRVRPFFA</sequence>
<keyword evidence="4 7" id="KW-0812">Transmembrane</keyword>
<feature type="transmembrane region" description="Helical" evidence="7">
    <location>
        <begin position="144"/>
        <end position="162"/>
    </location>
</feature>
<name>A0A5C7SX12_THASP</name>
<dbReference type="GO" id="GO:0016413">
    <property type="term" value="F:O-acetyltransferase activity"/>
    <property type="evidence" value="ECO:0007669"/>
    <property type="project" value="TreeGrafter"/>
</dbReference>
<keyword evidence="9" id="KW-0808">Transferase</keyword>
<feature type="transmembrane region" description="Helical" evidence="7">
    <location>
        <begin position="21"/>
        <end position="44"/>
    </location>
</feature>
<evidence type="ECO:0000256" key="5">
    <source>
        <dbReference type="ARBA" id="ARBA00022989"/>
    </source>
</evidence>
<gene>
    <name evidence="9" type="ORF">E6Q80_05465</name>
</gene>